<keyword evidence="3" id="KW-1185">Reference proteome</keyword>
<comment type="caution">
    <text evidence="2">The sequence shown here is derived from an EMBL/GenBank/DDBJ whole genome shotgun (WGS) entry which is preliminary data.</text>
</comment>
<organism evidence="2 3">
    <name type="scientific">Albula glossodonta</name>
    <name type="common">roundjaw bonefish</name>
    <dbReference type="NCBI Taxonomy" id="121402"/>
    <lineage>
        <taxon>Eukaryota</taxon>
        <taxon>Metazoa</taxon>
        <taxon>Chordata</taxon>
        <taxon>Craniata</taxon>
        <taxon>Vertebrata</taxon>
        <taxon>Euteleostomi</taxon>
        <taxon>Actinopterygii</taxon>
        <taxon>Neopterygii</taxon>
        <taxon>Teleostei</taxon>
        <taxon>Albuliformes</taxon>
        <taxon>Albulidae</taxon>
        <taxon>Albula</taxon>
    </lineage>
</organism>
<proteinExistence type="predicted"/>
<dbReference type="EMBL" id="JAFBMS010000321">
    <property type="protein sequence ID" value="KAG9331571.1"/>
    <property type="molecule type" value="Genomic_DNA"/>
</dbReference>
<evidence type="ECO:0000313" key="2">
    <source>
        <dbReference type="EMBL" id="KAG9331571.1"/>
    </source>
</evidence>
<name>A0A8T2MZN7_9TELE</name>
<reference evidence="2" key="1">
    <citation type="thesis" date="2021" institute="BYU ScholarsArchive" country="Provo, UT, USA">
        <title>Applications of and Algorithms for Genome Assembly and Genomic Analyses with an Emphasis on Marine Teleosts.</title>
        <authorList>
            <person name="Pickett B.D."/>
        </authorList>
    </citation>
    <scope>NUCLEOTIDE SEQUENCE</scope>
    <source>
        <strain evidence="2">HI-2016</strain>
    </source>
</reference>
<protein>
    <submittedName>
        <fullName evidence="2">Uncharacterized protein</fullName>
    </submittedName>
</protein>
<feature type="region of interest" description="Disordered" evidence="1">
    <location>
        <begin position="20"/>
        <end position="110"/>
    </location>
</feature>
<evidence type="ECO:0000313" key="3">
    <source>
        <dbReference type="Proteomes" id="UP000824540"/>
    </source>
</evidence>
<accession>A0A8T2MZN7</accession>
<gene>
    <name evidence="2" type="ORF">JZ751_018824</name>
</gene>
<dbReference type="AlphaFoldDB" id="A0A8T2MZN7"/>
<evidence type="ECO:0000256" key="1">
    <source>
        <dbReference type="SAM" id="MobiDB-lite"/>
    </source>
</evidence>
<feature type="compositionally biased region" description="Polar residues" evidence="1">
    <location>
        <begin position="58"/>
        <end position="96"/>
    </location>
</feature>
<dbReference type="Proteomes" id="UP000824540">
    <property type="component" value="Unassembled WGS sequence"/>
</dbReference>
<sequence>MQENTIKYNFCKPLMKSVIRNRGWPNGGEEVEAKKPKTIHNPACPFNHNQDIPARPPSHNQDNPACPPSHNQDNPACPPSHNQDNPACPPSHNQDSPACPPSHNQEECSI</sequence>